<dbReference type="Pfam" id="PF03746">
    <property type="entry name" value="LamB_YcsF"/>
    <property type="match status" value="1"/>
</dbReference>
<evidence type="ECO:0000313" key="3">
    <source>
        <dbReference type="Proteomes" id="UP001612915"/>
    </source>
</evidence>
<comment type="function">
    <text evidence="1">Catalyzes the cleavage of 5-oxoproline to form L-glutamate coupled to the hydrolysis of ATP to ADP and inorganic phosphate.</text>
</comment>
<dbReference type="CDD" id="cd10787">
    <property type="entry name" value="LamB_YcsF_like"/>
    <property type="match status" value="1"/>
</dbReference>
<dbReference type="NCBIfam" id="NF003816">
    <property type="entry name" value="PRK05406.1-5"/>
    <property type="match status" value="1"/>
</dbReference>
<dbReference type="SUPFAM" id="SSF88713">
    <property type="entry name" value="Glycoside hydrolase/deacetylase"/>
    <property type="match status" value="1"/>
</dbReference>
<keyword evidence="1" id="KW-0547">Nucleotide-binding</keyword>
<dbReference type="InterPro" id="IPR011330">
    <property type="entry name" value="Glyco_hydro/deAcase_b/a-brl"/>
</dbReference>
<name>A0ABW8AJ16_9ACTN</name>
<comment type="caution">
    <text evidence="2">The sequence shown here is derived from an EMBL/GenBank/DDBJ whole genome shotgun (WGS) entry which is preliminary data.</text>
</comment>
<dbReference type="EMBL" id="JBITLV010000001">
    <property type="protein sequence ID" value="MFI7585968.1"/>
    <property type="molecule type" value="Genomic_DNA"/>
</dbReference>
<comment type="similarity">
    <text evidence="1">Belongs to the LamB/PxpA family.</text>
</comment>
<dbReference type="Proteomes" id="UP001612915">
    <property type="component" value="Unassembled WGS sequence"/>
</dbReference>
<evidence type="ECO:0000313" key="2">
    <source>
        <dbReference type="EMBL" id="MFI7585968.1"/>
    </source>
</evidence>
<dbReference type="HAMAP" id="MF_00691">
    <property type="entry name" value="PxpA"/>
    <property type="match status" value="1"/>
</dbReference>
<evidence type="ECO:0000256" key="1">
    <source>
        <dbReference type="HAMAP-Rule" id="MF_00691"/>
    </source>
</evidence>
<gene>
    <name evidence="1" type="primary">pxpA</name>
    <name evidence="2" type="ORF">ACIB24_02695</name>
</gene>
<dbReference type="PANTHER" id="PTHR30292:SF0">
    <property type="entry name" value="5-OXOPROLINASE SUBUNIT A"/>
    <property type="match status" value="1"/>
</dbReference>
<sequence>MDLNADVGESFGRWTLGDDDTLLTVVTSANVACGFHAGDPPTVRRSCVTAAVHGVAIGAQVAYRDLAGFGRRFVDMEPGDLRDDVLYQLGALEAFARSAGGRVTYVKPHGALYHATRDDAGQAQAVVEAAAEFDPSLAVLGLPGSQLLAAAADAGLRGVTEAFADRRYTADGGLVPRSRPDAVITDPDAVAEQVTRMVTAGEVVADDGTVVPLRPESICVHGDSPGAVDLARRVRRALVDAGFPPTRFA</sequence>
<keyword evidence="1" id="KW-0378">Hydrolase</keyword>
<dbReference type="Gene3D" id="3.20.20.370">
    <property type="entry name" value="Glycoside hydrolase/deacetylase"/>
    <property type="match status" value="1"/>
</dbReference>
<comment type="subunit">
    <text evidence="1">Forms a complex composed of PxpA, PxpB and PxpC.</text>
</comment>
<dbReference type="NCBIfam" id="NF003814">
    <property type="entry name" value="PRK05406.1-3"/>
    <property type="match status" value="1"/>
</dbReference>
<keyword evidence="3" id="KW-1185">Reference proteome</keyword>
<dbReference type="InterPro" id="IPR005501">
    <property type="entry name" value="LamB/YcsF/PxpA-like"/>
</dbReference>
<organism evidence="2 3">
    <name type="scientific">Spongisporangium articulatum</name>
    <dbReference type="NCBI Taxonomy" id="3362603"/>
    <lineage>
        <taxon>Bacteria</taxon>
        <taxon>Bacillati</taxon>
        <taxon>Actinomycetota</taxon>
        <taxon>Actinomycetes</taxon>
        <taxon>Kineosporiales</taxon>
        <taxon>Kineosporiaceae</taxon>
        <taxon>Spongisporangium</taxon>
    </lineage>
</organism>
<dbReference type="PANTHER" id="PTHR30292">
    <property type="entry name" value="UNCHARACTERIZED PROTEIN YBGL-RELATED"/>
    <property type="match status" value="1"/>
</dbReference>
<protein>
    <recommendedName>
        <fullName evidence="1">5-oxoprolinase subunit A</fullName>
        <shortName evidence="1">5-OPase subunit A</shortName>
        <ecNumber evidence="1">3.5.2.9</ecNumber>
    </recommendedName>
    <alternativeName>
        <fullName evidence="1">5-oxoprolinase (ATP-hydrolyzing) subunit A</fullName>
    </alternativeName>
</protein>
<comment type="catalytic activity">
    <reaction evidence="1">
        <text>5-oxo-L-proline + ATP + 2 H2O = L-glutamate + ADP + phosphate + H(+)</text>
        <dbReference type="Rhea" id="RHEA:10348"/>
        <dbReference type="ChEBI" id="CHEBI:15377"/>
        <dbReference type="ChEBI" id="CHEBI:15378"/>
        <dbReference type="ChEBI" id="CHEBI:29985"/>
        <dbReference type="ChEBI" id="CHEBI:30616"/>
        <dbReference type="ChEBI" id="CHEBI:43474"/>
        <dbReference type="ChEBI" id="CHEBI:58402"/>
        <dbReference type="ChEBI" id="CHEBI:456216"/>
        <dbReference type="EC" id="3.5.2.9"/>
    </reaction>
</comment>
<dbReference type="EC" id="3.5.2.9" evidence="1"/>
<keyword evidence="1" id="KW-0067">ATP-binding</keyword>
<dbReference type="RefSeq" id="WP_398274784.1">
    <property type="nucleotide sequence ID" value="NZ_JBITLV010000001.1"/>
</dbReference>
<accession>A0ABW8AJ16</accession>
<reference evidence="2 3" key="1">
    <citation type="submission" date="2024-10" db="EMBL/GenBank/DDBJ databases">
        <title>The Natural Products Discovery Center: Release of the First 8490 Sequenced Strains for Exploring Actinobacteria Biosynthetic Diversity.</title>
        <authorList>
            <person name="Kalkreuter E."/>
            <person name="Kautsar S.A."/>
            <person name="Yang D."/>
            <person name="Bader C.D."/>
            <person name="Teijaro C.N."/>
            <person name="Fluegel L."/>
            <person name="Davis C.M."/>
            <person name="Simpson J.R."/>
            <person name="Lauterbach L."/>
            <person name="Steele A.D."/>
            <person name="Gui C."/>
            <person name="Meng S."/>
            <person name="Li G."/>
            <person name="Viehrig K."/>
            <person name="Ye F."/>
            <person name="Su P."/>
            <person name="Kiefer A.F."/>
            <person name="Nichols A."/>
            <person name="Cepeda A.J."/>
            <person name="Yan W."/>
            <person name="Fan B."/>
            <person name="Jiang Y."/>
            <person name="Adhikari A."/>
            <person name="Zheng C.-J."/>
            <person name="Schuster L."/>
            <person name="Cowan T.M."/>
            <person name="Smanski M.J."/>
            <person name="Chevrette M.G."/>
            <person name="De Carvalho L.P.S."/>
            <person name="Shen B."/>
        </authorList>
    </citation>
    <scope>NUCLEOTIDE SEQUENCE [LARGE SCALE GENOMIC DNA]</scope>
    <source>
        <strain evidence="2 3">NPDC049639</strain>
    </source>
</reference>
<proteinExistence type="inferred from homology"/>